<dbReference type="InterPro" id="IPR021953">
    <property type="entry name" value="DUF3570"/>
</dbReference>
<accession>A0AB39UUQ0</accession>
<name>A0AB39UUQ0_9GAMM</name>
<dbReference type="EMBL" id="CP154858">
    <property type="protein sequence ID" value="XDT71788.1"/>
    <property type="molecule type" value="Genomic_DNA"/>
</dbReference>
<dbReference type="AlphaFoldDB" id="A0AB39UUQ0"/>
<organism evidence="2">
    <name type="scientific">Thermohahella caldifontis</name>
    <dbReference type="NCBI Taxonomy" id="3142973"/>
    <lineage>
        <taxon>Bacteria</taxon>
        <taxon>Pseudomonadati</taxon>
        <taxon>Pseudomonadota</taxon>
        <taxon>Gammaproteobacteria</taxon>
        <taxon>Oceanospirillales</taxon>
        <taxon>Hahellaceae</taxon>
        <taxon>Thermohahella</taxon>
    </lineage>
</organism>
<gene>
    <name evidence="2" type="ORF">AAIA72_13390</name>
</gene>
<dbReference type="Pfam" id="PF12094">
    <property type="entry name" value="DUF3570"/>
    <property type="match status" value="1"/>
</dbReference>
<dbReference type="RefSeq" id="WP_369600812.1">
    <property type="nucleotide sequence ID" value="NZ_CP154858.1"/>
</dbReference>
<evidence type="ECO:0000256" key="1">
    <source>
        <dbReference type="SAM" id="SignalP"/>
    </source>
</evidence>
<dbReference type="KEGG" id="tcd:AAIA72_13390"/>
<protein>
    <submittedName>
        <fullName evidence="2">DUF3570 domain-containing protein</fullName>
    </submittedName>
</protein>
<feature type="signal peptide" evidence="1">
    <location>
        <begin position="1"/>
        <end position="30"/>
    </location>
</feature>
<proteinExistence type="predicted"/>
<feature type="chain" id="PRO_5044267407" evidence="1">
    <location>
        <begin position="31"/>
        <end position="387"/>
    </location>
</feature>
<keyword evidence="1" id="KW-0732">Signal</keyword>
<evidence type="ECO:0000313" key="2">
    <source>
        <dbReference type="EMBL" id="XDT71788.1"/>
    </source>
</evidence>
<sequence>MAVTETSGKTLLALASAAMALPGMPTQARADSPPEVTTLGYRYSLYREDDIEPGKLASGSGERYDINIHQFSLGTALGDDWGLAVNYQQESLTGASPFGTSAGTDGQPKVVMTGASIEELRRDLNVSARRYFDYSQLGMALGYSAEDDYTAYSVSADGQTTSEDRLNTWGLGLTVSDDTLEPTQQTGFTRVTREDKQAVSVAASYTRVLSQVAQIQTGVSLKRLSGFLSDPYKAVDVRPDERVSWAWATRYRRFFKDQNAALHADYRLYSDDWGIISHTVDLAWYQNLDANLRVVPSFRYYTQSQADFYFPTDKTSRTGYQSSDHRLSPFGAVTAGIRVEAHALNWKVVIGAERYMADGALALGSVEVEHPALLSFTLVTLGMDYSF</sequence>
<reference evidence="2" key="1">
    <citation type="submission" date="2024-05" db="EMBL/GenBank/DDBJ databases">
        <title>Genome sequencing of novel strain.</title>
        <authorList>
            <person name="Ganbat D."/>
            <person name="Ganbat S."/>
            <person name="Lee S.-J."/>
        </authorList>
    </citation>
    <scope>NUCLEOTIDE SEQUENCE</scope>
    <source>
        <strain evidence="2">SMD15-11</strain>
    </source>
</reference>